<keyword evidence="5 7" id="KW-0472">Membrane</keyword>
<dbReference type="PROSITE" id="PS50222">
    <property type="entry name" value="EF_HAND_2"/>
    <property type="match status" value="1"/>
</dbReference>
<keyword evidence="4 7" id="KW-1133">Transmembrane helix</keyword>
<dbReference type="InterPro" id="IPR011992">
    <property type="entry name" value="EF-hand-dom_pair"/>
</dbReference>
<dbReference type="SUPFAM" id="SSF47473">
    <property type="entry name" value="EF-hand"/>
    <property type="match status" value="1"/>
</dbReference>
<feature type="compositionally biased region" description="Low complexity" evidence="6">
    <location>
        <begin position="538"/>
        <end position="549"/>
    </location>
</feature>
<evidence type="ECO:0000256" key="7">
    <source>
        <dbReference type="SAM" id="Phobius"/>
    </source>
</evidence>
<evidence type="ECO:0000256" key="6">
    <source>
        <dbReference type="SAM" id="MobiDB-lite"/>
    </source>
</evidence>
<feature type="region of interest" description="Disordered" evidence="6">
    <location>
        <begin position="535"/>
        <end position="565"/>
    </location>
</feature>
<keyword evidence="3" id="KW-0106">Calcium</keyword>
<dbReference type="InterPro" id="IPR005821">
    <property type="entry name" value="Ion_trans_dom"/>
</dbReference>
<name>A0A813I6N6_POLGL</name>
<feature type="compositionally biased region" description="Polar residues" evidence="6">
    <location>
        <begin position="550"/>
        <end position="565"/>
    </location>
</feature>
<dbReference type="InterPro" id="IPR002048">
    <property type="entry name" value="EF_hand_dom"/>
</dbReference>
<feature type="domain" description="EF-hand" evidence="8">
    <location>
        <begin position="419"/>
        <end position="454"/>
    </location>
</feature>
<evidence type="ECO:0000256" key="1">
    <source>
        <dbReference type="ARBA" id="ARBA00004141"/>
    </source>
</evidence>
<dbReference type="AlphaFoldDB" id="A0A813I6N6"/>
<dbReference type="Pfam" id="PF00520">
    <property type="entry name" value="Ion_trans"/>
    <property type="match status" value="1"/>
</dbReference>
<comment type="subcellular location">
    <subcellularLocation>
        <location evidence="1">Membrane</location>
        <topology evidence="1">Multi-pass membrane protein</topology>
    </subcellularLocation>
</comment>
<evidence type="ECO:0000313" key="9">
    <source>
        <dbReference type="EMBL" id="CAE8645419.1"/>
    </source>
</evidence>
<dbReference type="PROSITE" id="PS00018">
    <property type="entry name" value="EF_HAND_1"/>
    <property type="match status" value="1"/>
</dbReference>
<dbReference type="Gene3D" id="1.10.238.10">
    <property type="entry name" value="EF-hand"/>
    <property type="match status" value="1"/>
</dbReference>
<evidence type="ECO:0000313" key="10">
    <source>
        <dbReference type="Proteomes" id="UP000626109"/>
    </source>
</evidence>
<evidence type="ECO:0000256" key="2">
    <source>
        <dbReference type="ARBA" id="ARBA00022692"/>
    </source>
</evidence>
<gene>
    <name evidence="9" type="ORF">PGLA2088_LOCUS3886</name>
</gene>
<evidence type="ECO:0000256" key="5">
    <source>
        <dbReference type="ARBA" id="ARBA00023136"/>
    </source>
</evidence>
<keyword evidence="2 7" id="KW-0812">Transmembrane</keyword>
<dbReference type="GO" id="GO:0005509">
    <property type="term" value="F:calcium ion binding"/>
    <property type="evidence" value="ECO:0007669"/>
    <property type="project" value="InterPro"/>
</dbReference>
<feature type="region of interest" description="Disordered" evidence="6">
    <location>
        <begin position="36"/>
        <end position="56"/>
    </location>
</feature>
<feature type="transmembrane region" description="Helical" evidence="7">
    <location>
        <begin position="376"/>
        <end position="395"/>
    </location>
</feature>
<dbReference type="GO" id="GO:0016020">
    <property type="term" value="C:membrane"/>
    <property type="evidence" value="ECO:0007669"/>
    <property type="project" value="UniProtKB-SubCell"/>
</dbReference>
<comment type="caution">
    <text evidence="9">The sequence shown here is derived from an EMBL/GenBank/DDBJ whole genome shotgun (WGS) entry which is preliminary data.</text>
</comment>
<feature type="transmembrane region" description="Helical" evidence="7">
    <location>
        <begin position="336"/>
        <end position="356"/>
    </location>
</feature>
<sequence length="565" mass="63055">MSGQFQKLLGDLTVQYMMDMQELRDEVIQLKSENDCLKETSESSEPADQDGGALEGHTAVPAKQPIYQQQPYKSGVVYRSEGSRWSSHQSHAGMSKEDIKLARLDRTLNQLDPNLPVSRWHVSEGDGENLAVQNDASEVRHCTRIANFLQSDVYELMVGSVILMNVMVMAADLQVQGTELGYLLGYPGYSEPSSGWQEASKAFASLDLLFLGLYTVDLILRTSVLHIRFFKAPLNWVDLLVVISGWVEEFGSGFMDPFFVRMLRLVKFGRAFRAMQLSRVSHSLKMLGKCITASVGVLFWSLCLLFVIQCMGGMMLSITVGPFMENTEIDPAVRRLVFRYYGTFSGSMLTMFEVLFANWPTPCRILVDNVSEWFGLWFIVYRCFAVLNVVNACFVQQTMYVAQQDTEYMIEMKVKAKNAYASKLNILFQELDASGDGVVSWEEFAILLTDDRLRSYLSAMEIEASDLQGLFDVLGDGSGNISVDDFIVGAKRVNGPAMAVDMAQLLSIVKRLDSKLESSGPCSQQLVLQELAAATRRSNSNNHSNNNNSADPESQNTSTFIAEAL</sequence>
<dbReference type="InterPro" id="IPR027359">
    <property type="entry name" value="Volt_channel_dom_sf"/>
</dbReference>
<feature type="transmembrane region" description="Helical" evidence="7">
    <location>
        <begin position="297"/>
        <end position="324"/>
    </location>
</feature>
<dbReference type="PANTHER" id="PTHR46726">
    <property type="entry name" value="TWO PORE CHANNEL 3"/>
    <property type="match status" value="1"/>
</dbReference>
<evidence type="ECO:0000256" key="4">
    <source>
        <dbReference type="ARBA" id="ARBA00022989"/>
    </source>
</evidence>
<dbReference type="SUPFAM" id="SSF81324">
    <property type="entry name" value="Voltage-gated potassium channels"/>
    <property type="match status" value="1"/>
</dbReference>
<dbReference type="Gene3D" id="1.20.120.350">
    <property type="entry name" value="Voltage-gated potassium channels. Chain C"/>
    <property type="match status" value="1"/>
</dbReference>
<accession>A0A813I6N6</accession>
<proteinExistence type="predicted"/>
<protein>
    <recommendedName>
        <fullName evidence="8">EF-hand domain-containing protein</fullName>
    </recommendedName>
</protein>
<dbReference type="PANTHER" id="PTHR46726:SF1">
    <property type="entry name" value="TWO-PORE CALCIUM CHANNEL 3"/>
    <property type="match status" value="1"/>
</dbReference>
<evidence type="ECO:0000259" key="8">
    <source>
        <dbReference type="PROSITE" id="PS50222"/>
    </source>
</evidence>
<organism evidence="9 10">
    <name type="scientific">Polarella glacialis</name>
    <name type="common">Dinoflagellate</name>
    <dbReference type="NCBI Taxonomy" id="89957"/>
    <lineage>
        <taxon>Eukaryota</taxon>
        <taxon>Sar</taxon>
        <taxon>Alveolata</taxon>
        <taxon>Dinophyceae</taxon>
        <taxon>Suessiales</taxon>
        <taxon>Suessiaceae</taxon>
        <taxon>Polarella</taxon>
    </lineage>
</organism>
<evidence type="ECO:0000256" key="3">
    <source>
        <dbReference type="ARBA" id="ARBA00022837"/>
    </source>
</evidence>
<dbReference type="Proteomes" id="UP000626109">
    <property type="component" value="Unassembled WGS sequence"/>
</dbReference>
<feature type="non-terminal residue" evidence="9">
    <location>
        <position position="1"/>
    </location>
</feature>
<reference evidence="9" key="1">
    <citation type="submission" date="2021-02" db="EMBL/GenBank/DDBJ databases">
        <authorList>
            <person name="Dougan E. K."/>
            <person name="Rhodes N."/>
            <person name="Thang M."/>
            <person name="Chan C."/>
        </authorList>
    </citation>
    <scope>NUCLEOTIDE SEQUENCE</scope>
</reference>
<dbReference type="InterPro" id="IPR018247">
    <property type="entry name" value="EF_Hand_1_Ca_BS"/>
</dbReference>
<dbReference type="EMBL" id="CAJNNW010003477">
    <property type="protein sequence ID" value="CAE8645419.1"/>
    <property type="molecule type" value="Genomic_DNA"/>
</dbReference>
<dbReference type="GO" id="GO:0005216">
    <property type="term" value="F:monoatomic ion channel activity"/>
    <property type="evidence" value="ECO:0007669"/>
    <property type="project" value="InterPro"/>
</dbReference>